<keyword evidence="1" id="KW-0812">Transmembrane</keyword>
<keyword evidence="1" id="KW-1133">Transmembrane helix</keyword>
<organism evidence="2">
    <name type="scientific">viral metagenome</name>
    <dbReference type="NCBI Taxonomy" id="1070528"/>
    <lineage>
        <taxon>unclassified sequences</taxon>
        <taxon>metagenomes</taxon>
        <taxon>organismal metagenomes</taxon>
    </lineage>
</organism>
<dbReference type="EMBL" id="MN739436">
    <property type="protein sequence ID" value="QHT04684.1"/>
    <property type="molecule type" value="Genomic_DNA"/>
</dbReference>
<proteinExistence type="predicted"/>
<protein>
    <submittedName>
        <fullName evidence="2">Uncharacterized protein</fullName>
    </submittedName>
</protein>
<reference evidence="2" key="1">
    <citation type="journal article" date="2020" name="Nature">
        <title>Giant virus diversity and host interactions through global metagenomics.</title>
        <authorList>
            <person name="Schulz F."/>
            <person name="Roux S."/>
            <person name="Paez-Espino D."/>
            <person name="Jungbluth S."/>
            <person name="Walsh D.A."/>
            <person name="Denef V.J."/>
            <person name="McMahon K.D."/>
            <person name="Konstantinidis K.T."/>
            <person name="Eloe-Fadrosh E.A."/>
            <person name="Kyrpides N.C."/>
            <person name="Woyke T."/>
        </authorList>
    </citation>
    <scope>NUCLEOTIDE SEQUENCE</scope>
    <source>
        <strain evidence="2">GVMAG-M-3300021343-4</strain>
    </source>
</reference>
<accession>A0A6C0CLZ4</accession>
<evidence type="ECO:0000256" key="1">
    <source>
        <dbReference type="SAM" id="Phobius"/>
    </source>
</evidence>
<sequence>MGKFYDHVQNVDLYPTQETKDYILYYHYATLAALIFFGMAMGNALGAYQIYYLDDGVLCAFTTIVLSIVCSLIYFTGMYRKLRWFELYVKNLQKID</sequence>
<name>A0A6C0CLZ4_9ZZZZ</name>
<feature type="transmembrane region" description="Helical" evidence="1">
    <location>
        <begin position="57"/>
        <end position="77"/>
    </location>
</feature>
<dbReference type="AlphaFoldDB" id="A0A6C0CLZ4"/>
<keyword evidence="1" id="KW-0472">Membrane</keyword>
<feature type="transmembrane region" description="Helical" evidence="1">
    <location>
        <begin position="25"/>
        <end position="45"/>
    </location>
</feature>
<evidence type="ECO:0000313" key="2">
    <source>
        <dbReference type="EMBL" id="QHT04684.1"/>
    </source>
</evidence>